<name>A0ABP7EP32_9MICO</name>
<proteinExistence type="predicted"/>
<dbReference type="EMBL" id="BAABDC010000013">
    <property type="protein sequence ID" value="GAA3721548.1"/>
    <property type="molecule type" value="Genomic_DNA"/>
</dbReference>
<comment type="caution">
    <text evidence="1">The sequence shown here is derived from an EMBL/GenBank/DDBJ whole genome shotgun (WGS) entry which is preliminary data.</text>
</comment>
<evidence type="ECO:0008006" key="3">
    <source>
        <dbReference type="Google" id="ProtNLM"/>
    </source>
</evidence>
<reference evidence="2" key="1">
    <citation type="journal article" date="2019" name="Int. J. Syst. Evol. Microbiol.">
        <title>The Global Catalogue of Microorganisms (GCM) 10K type strain sequencing project: providing services to taxonomists for standard genome sequencing and annotation.</title>
        <authorList>
            <consortium name="The Broad Institute Genomics Platform"/>
            <consortium name="The Broad Institute Genome Sequencing Center for Infectious Disease"/>
            <person name="Wu L."/>
            <person name="Ma J."/>
        </authorList>
    </citation>
    <scope>NUCLEOTIDE SEQUENCE [LARGE SCALE GENOMIC DNA]</scope>
    <source>
        <strain evidence="2">JCM 17125</strain>
    </source>
</reference>
<dbReference type="InterPro" id="IPR021710">
    <property type="entry name" value="DUF3293"/>
</dbReference>
<evidence type="ECO:0000313" key="1">
    <source>
        <dbReference type="EMBL" id="GAA3721548.1"/>
    </source>
</evidence>
<dbReference type="Pfam" id="PF11697">
    <property type="entry name" value="DUF3293"/>
    <property type="match status" value="1"/>
</dbReference>
<evidence type="ECO:0000313" key="2">
    <source>
        <dbReference type="Proteomes" id="UP001501468"/>
    </source>
</evidence>
<gene>
    <name evidence="1" type="ORF">GCM10022399_42390</name>
</gene>
<dbReference type="RefSeq" id="WP_344951713.1">
    <property type="nucleotide sequence ID" value="NZ_BAABDC010000013.1"/>
</dbReference>
<protein>
    <recommendedName>
        <fullName evidence="3">DUF3293 domain-containing protein</fullName>
    </recommendedName>
</protein>
<sequence length="329" mass="35765">MSEDPWASYEAAVVRLHLPDGLVVVGPDQPDRTSGTFPPAASGGAIVVITAHNPGGTEVTTTENARAHRQLLERLDREGTEYHPAAGGDQNWAHVEESVAILGMDVEVACGIGRDFGQDAIFVWTDNGLTVTSCTTDATTRAGWQILDAPETARRVDEAYRRFGLDSPYVQVARAYAAAQRVIDDTKDPDEAERLEQLSLAFTQEYWRLADARAGREAARRRRTRLPPLEDEEAARARYALAPILEAAASGGFDPDLWVPEAGRALADSIAPRTRALETEGIPRHLLDLWSHLCHAVEQGDAAGARDVAERLGESALFYAAVASRHPEP</sequence>
<keyword evidence="2" id="KW-1185">Reference proteome</keyword>
<accession>A0ABP7EP32</accession>
<organism evidence="1 2">
    <name type="scientific">Terrabacter ginsenosidimutans</name>
    <dbReference type="NCBI Taxonomy" id="490575"/>
    <lineage>
        <taxon>Bacteria</taxon>
        <taxon>Bacillati</taxon>
        <taxon>Actinomycetota</taxon>
        <taxon>Actinomycetes</taxon>
        <taxon>Micrococcales</taxon>
        <taxon>Intrasporangiaceae</taxon>
        <taxon>Terrabacter</taxon>
    </lineage>
</organism>
<dbReference type="Proteomes" id="UP001501468">
    <property type="component" value="Unassembled WGS sequence"/>
</dbReference>